<comment type="similarity">
    <text evidence="3">Belongs to the carotenoid/retinoid oxidoreductase family. CrtP subfamily.</text>
</comment>
<gene>
    <name evidence="10" type="ORF">RM649_35140</name>
</gene>
<evidence type="ECO:0000256" key="7">
    <source>
        <dbReference type="ARBA" id="ARBA00048532"/>
    </source>
</evidence>
<comment type="caution">
    <text evidence="10">The sequence shown here is derived from an EMBL/GenBank/DDBJ whole genome shotgun (WGS) entry which is preliminary data.</text>
</comment>
<evidence type="ECO:0000256" key="6">
    <source>
        <dbReference type="ARBA" id="ARBA00042619"/>
    </source>
</evidence>
<feature type="domain" description="Amine oxidase" evidence="9">
    <location>
        <begin position="27"/>
        <end position="396"/>
    </location>
</feature>
<organism evidence="10 11">
    <name type="scientific">Streptomyces salyersiae</name>
    <dbReference type="NCBI Taxonomy" id="3075530"/>
    <lineage>
        <taxon>Bacteria</taxon>
        <taxon>Bacillati</taxon>
        <taxon>Actinomycetota</taxon>
        <taxon>Actinomycetes</taxon>
        <taxon>Kitasatosporales</taxon>
        <taxon>Streptomycetaceae</taxon>
        <taxon>Streptomyces</taxon>
    </lineage>
</organism>
<evidence type="ECO:0000256" key="5">
    <source>
        <dbReference type="ARBA" id="ARBA00041900"/>
    </source>
</evidence>
<feature type="region of interest" description="Disordered" evidence="8">
    <location>
        <begin position="546"/>
        <end position="589"/>
    </location>
</feature>
<dbReference type="RefSeq" id="WP_311661756.1">
    <property type="nucleotide sequence ID" value="NZ_JAVREX010000030.1"/>
</dbReference>
<dbReference type="PANTHER" id="PTHR43734:SF7">
    <property type="entry name" value="4,4'-DIAPONEUROSPORENE OXYGENASE"/>
    <property type="match status" value="1"/>
</dbReference>
<sequence>MTGKKSSTGPGDSGGPRETMIIIGAGLGGLSTGCYAQMNGYRTQVLEMHELPGGCCTAWDRGGFTLDCCVSWLLGSGPGNEMHQIWLELGALQGKEVRHFDVFNIVRGQDGRAVHFYSDPDRLEAHLIELSPADARTVRTFCSQLRTFRKALAVYPFLKPVGLMSRTERWRMLASFLPYFNAVRTTITVLMTDFSARFKDPLLREAFNFILYEKHPAFPVLPFHFQLASHANLSAGVPEGGSLGLAESIERRYRRLGGEVSYNTKVETVIVEDDRAVGVRLSDGRELRADIVVSACDGYTTTMKFLGGRYLDETYRRLYTRTIQEPGMVFPGYFTLFLGLSRPFPEGDPCTTYLLDEAMAAELTGIRHASINVQFRSRHYPELSPSGTTVVYATYFCDIAPWRALDEGPEQLTRTRGGEELHTLPVRHGRGYYAAKRRAREALVDFLEQRFPGIRDAIVVRDVSSPLTQVRYTGNYDGTVLGWQPFVESGETLEELIKKHGPGLPGLRNFYQSGVWATTGGLIRAAAAGRHVMQFVCRDDGRPFTASVDRTAPPPTHRVIPVPARPDPRSTDGRRATSARTTGKAGKTT</sequence>
<evidence type="ECO:0000256" key="3">
    <source>
        <dbReference type="ARBA" id="ARBA00038194"/>
    </source>
</evidence>
<dbReference type="SUPFAM" id="SSF51905">
    <property type="entry name" value="FAD/NAD(P)-binding domain"/>
    <property type="match status" value="1"/>
</dbReference>
<dbReference type="InterPro" id="IPR036188">
    <property type="entry name" value="FAD/NAD-bd_sf"/>
</dbReference>
<accession>A0ABU2RZL0</accession>
<evidence type="ECO:0000256" key="2">
    <source>
        <dbReference type="ARBA" id="ARBA00037901"/>
    </source>
</evidence>
<keyword evidence="1" id="KW-0560">Oxidoreductase</keyword>
<evidence type="ECO:0000256" key="4">
    <source>
        <dbReference type="ARBA" id="ARBA00039159"/>
    </source>
</evidence>
<reference evidence="11" key="1">
    <citation type="submission" date="2023-07" db="EMBL/GenBank/DDBJ databases">
        <title>30 novel species of actinomycetes from the DSMZ collection.</title>
        <authorList>
            <person name="Nouioui I."/>
        </authorList>
    </citation>
    <scope>NUCLEOTIDE SEQUENCE [LARGE SCALE GENOMIC DNA]</scope>
    <source>
        <strain evidence="11">DSM 41770</strain>
    </source>
</reference>
<proteinExistence type="inferred from homology"/>
<evidence type="ECO:0000313" key="11">
    <source>
        <dbReference type="Proteomes" id="UP001183777"/>
    </source>
</evidence>
<feature type="compositionally biased region" description="Basic and acidic residues" evidence="8">
    <location>
        <begin position="566"/>
        <end position="575"/>
    </location>
</feature>
<name>A0ABU2RZL0_9ACTN</name>
<dbReference type="Proteomes" id="UP001183777">
    <property type="component" value="Unassembled WGS sequence"/>
</dbReference>
<dbReference type="Gene3D" id="3.50.50.60">
    <property type="entry name" value="FAD/NAD(P)-binding domain"/>
    <property type="match status" value="2"/>
</dbReference>
<dbReference type="EMBL" id="JAVREX010000030">
    <property type="protein sequence ID" value="MDT0432839.1"/>
    <property type="molecule type" value="Genomic_DNA"/>
</dbReference>
<dbReference type="PANTHER" id="PTHR43734">
    <property type="entry name" value="PHYTOENE DESATURASE"/>
    <property type="match status" value="1"/>
</dbReference>
<keyword evidence="11" id="KW-1185">Reference proteome</keyword>
<evidence type="ECO:0000256" key="8">
    <source>
        <dbReference type="SAM" id="MobiDB-lite"/>
    </source>
</evidence>
<evidence type="ECO:0000256" key="1">
    <source>
        <dbReference type="ARBA" id="ARBA00023002"/>
    </source>
</evidence>
<evidence type="ECO:0000313" key="10">
    <source>
        <dbReference type="EMBL" id="MDT0432839.1"/>
    </source>
</evidence>
<dbReference type="Pfam" id="PF01593">
    <property type="entry name" value="Amino_oxidase"/>
    <property type="match status" value="1"/>
</dbReference>
<comment type="pathway">
    <text evidence="2">Carotenoid biosynthesis; staphyloxanthin biosynthesis; staphyloxanthin from farnesyl diphosphate: step 3/5.</text>
</comment>
<comment type="catalytic activity">
    <reaction evidence="7">
        <text>all-trans-4,4'-diaponeurosporene + 2 AH2 + 2 O2 = 4,4'-diaponeurosporenal + 2 A + 3 H2O</text>
        <dbReference type="Rhea" id="RHEA:56104"/>
        <dbReference type="ChEBI" id="CHEBI:13193"/>
        <dbReference type="ChEBI" id="CHEBI:15377"/>
        <dbReference type="ChEBI" id="CHEBI:15379"/>
        <dbReference type="ChEBI" id="CHEBI:17499"/>
        <dbReference type="ChEBI" id="CHEBI:62743"/>
        <dbReference type="ChEBI" id="CHEBI:79065"/>
    </reaction>
</comment>
<protein>
    <recommendedName>
        <fullName evidence="4">4,4'-diaponeurosporene oxygenase</fullName>
    </recommendedName>
    <alternativeName>
        <fullName evidence="5">4,4'-diaponeurosporene oxidase</fullName>
    </alternativeName>
    <alternativeName>
        <fullName evidence="6">Carotenoid oxidase</fullName>
    </alternativeName>
</protein>
<dbReference type="InterPro" id="IPR002937">
    <property type="entry name" value="Amino_oxidase"/>
</dbReference>
<dbReference type="PROSITE" id="PS51257">
    <property type="entry name" value="PROKAR_LIPOPROTEIN"/>
    <property type="match status" value="1"/>
</dbReference>
<evidence type="ECO:0000259" key="9">
    <source>
        <dbReference type="Pfam" id="PF01593"/>
    </source>
</evidence>